<dbReference type="PANTHER" id="PTHR31286:SF167">
    <property type="entry name" value="OS09G0268800 PROTEIN"/>
    <property type="match status" value="1"/>
</dbReference>
<reference evidence="3 4" key="2">
    <citation type="journal article" date="2017" name="Front. Plant Sci.">
        <title>Gene Classification and Mining of Molecular Markers Useful in Red Clover (Trifolium pratense) Breeding.</title>
        <authorList>
            <person name="Istvanek J."/>
            <person name="Dluhosova J."/>
            <person name="Dluhos P."/>
            <person name="Patkova L."/>
            <person name="Nedelnik J."/>
            <person name="Repkova J."/>
        </authorList>
    </citation>
    <scope>NUCLEOTIDE SEQUENCE [LARGE SCALE GENOMIC DNA]</scope>
    <source>
        <strain evidence="4">cv. Tatra</strain>
        <tissue evidence="3">Young leaves</tissue>
    </source>
</reference>
<dbReference type="EMBL" id="ASHM01022970">
    <property type="protein sequence ID" value="PNX71169.1"/>
    <property type="molecule type" value="Genomic_DNA"/>
</dbReference>
<evidence type="ECO:0000259" key="2">
    <source>
        <dbReference type="PROSITE" id="PS50158"/>
    </source>
</evidence>
<keyword evidence="1" id="KW-0479">Metal-binding</keyword>
<keyword evidence="1" id="KW-0862">Zinc</keyword>
<reference evidence="3 4" key="1">
    <citation type="journal article" date="2014" name="Am. J. Bot.">
        <title>Genome assembly and annotation for red clover (Trifolium pratense; Fabaceae).</title>
        <authorList>
            <person name="Istvanek J."/>
            <person name="Jaros M."/>
            <person name="Krenek A."/>
            <person name="Repkova J."/>
        </authorList>
    </citation>
    <scope>NUCLEOTIDE SEQUENCE [LARGE SCALE GENOMIC DNA]</scope>
    <source>
        <strain evidence="4">cv. Tatra</strain>
        <tissue evidence="3">Young leaves</tissue>
    </source>
</reference>
<dbReference type="InterPro" id="IPR025836">
    <property type="entry name" value="Zn_knuckle_CX2CX4HX4C"/>
</dbReference>
<dbReference type="AlphaFoldDB" id="A0A2K3KY15"/>
<feature type="domain" description="CCHC-type" evidence="2">
    <location>
        <begin position="428"/>
        <end position="443"/>
    </location>
</feature>
<organism evidence="3 4">
    <name type="scientific">Trifolium pratense</name>
    <name type="common">Red clover</name>
    <dbReference type="NCBI Taxonomy" id="57577"/>
    <lineage>
        <taxon>Eukaryota</taxon>
        <taxon>Viridiplantae</taxon>
        <taxon>Streptophyta</taxon>
        <taxon>Embryophyta</taxon>
        <taxon>Tracheophyta</taxon>
        <taxon>Spermatophyta</taxon>
        <taxon>Magnoliopsida</taxon>
        <taxon>eudicotyledons</taxon>
        <taxon>Gunneridae</taxon>
        <taxon>Pentapetalae</taxon>
        <taxon>rosids</taxon>
        <taxon>fabids</taxon>
        <taxon>Fabales</taxon>
        <taxon>Fabaceae</taxon>
        <taxon>Papilionoideae</taxon>
        <taxon>50 kb inversion clade</taxon>
        <taxon>NPAAA clade</taxon>
        <taxon>Hologalegina</taxon>
        <taxon>IRL clade</taxon>
        <taxon>Trifolieae</taxon>
        <taxon>Trifolium</taxon>
    </lineage>
</organism>
<evidence type="ECO:0000313" key="3">
    <source>
        <dbReference type="EMBL" id="PNX71169.1"/>
    </source>
</evidence>
<dbReference type="STRING" id="57577.A0A2K3KY15"/>
<dbReference type="Proteomes" id="UP000236291">
    <property type="component" value="Unassembled WGS sequence"/>
</dbReference>
<dbReference type="Pfam" id="PF14111">
    <property type="entry name" value="DUF4283"/>
    <property type="match status" value="2"/>
</dbReference>
<keyword evidence="1" id="KW-0863">Zinc-finger</keyword>
<comment type="caution">
    <text evidence="3">The sequence shown here is derived from an EMBL/GenBank/DDBJ whole genome shotgun (WGS) entry which is preliminary data.</text>
</comment>
<evidence type="ECO:0000256" key="1">
    <source>
        <dbReference type="PROSITE-ProRule" id="PRU00047"/>
    </source>
</evidence>
<evidence type="ECO:0000313" key="4">
    <source>
        <dbReference type="Proteomes" id="UP000236291"/>
    </source>
</evidence>
<dbReference type="InterPro" id="IPR001878">
    <property type="entry name" value="Znf_CCHC"/>
</dbReference>
<name>A0A2K3KY15_TRIPR</name>
<protein>
    <submittedName>
        <fullName evidence="3">Cysteine desulfurase mitochondrial-like</fullName>
    </submittedName>
</protein>
<dbReference type="InterPro" id="IPR040256">
    <property type="entry name" value="At4g02000-like"/>
</dbReference>
<accession>A0A2K3KY15</accession>
<dbReference type="PROSITE" id="PS50158">
    <property type="entry name" value="ZF_CCHC"/>
    <property type="match status" value="1"/>
</dbReference>
<sequence length="521" mass="60748">MEQWKNFTFSNQELQKSLNIDESESYKDELFHHTLAVKLWTNTNYNAKAFKQTTIQSWRLKNPAEVQDLNKNLYLFRFSTKEDADNVYNNGPWCFDKNHVVLRKITGEEHPTEFDMDKILFWVRIYDLPLKLRSDSIAKKIGDVIGVMKEMINVMFIEWGGHQMKVCDENVDEENEGRGEVEEKEYSFGEWLRASPPPKFNYEEKKDRSSSSCRKFLFAYTSSSEVEDLETRKGEGVEMEQNKGLVIDEVEAYKDRLFCRTLTVKLWTNTSYNAKAFKQTTIQSWKLRNPVEVQDLNKNLYLFRFSTKKDAENVLKNGPWSFDKNLIILQKITGEEQLAEFDMHKVSFLVRIYDLPLQLRSDSIAKTIGDFIGVHEETDQLKINRTGSFLRIRVLIDLKKPLTRGTVVCYQGRSLRVFFKYERLPTFCFNCGRIGHQKKTCEDNEEEEEGFGEVEEKEYSFGPWLKASLPPKINYEEKDSNSSSCSKSLFACTSSSIVEESEPIKGKEVKVEQNKGNTKSK</sequence>
<dbReference type="Pfam" id="PF14392">
    <property type="entry name" value="zf-CCHC_4"/>
    <property type="match status" value="1"/>
</dbReference>
<gene>
    <name evidence="3" type="ORF">L195_g027040</name>
</gene>
<proteinExistence type="predicted"/>
<dbReference type="GO" id="GO:0003676">
    <property type="term" value="F:nucleic acid binding"/>
    <property type="evidence" value="ECO:0007669"/>
    <property type="project" value="InterPro"/>
</dbReference>
<dbReference type="InterPro" id="IPR025558">
    <property type="entry name" value="DUF4283"/>
</dbReference>
<dbReference type="GO" id="GO:0008270">
    <property type="term" value="F:zinc ion binding"/>
    <property type="evidence" value="ECO:0007669"/>
    <property type="project" value="UniProtKB-KW"/>
</dbReference>
<dbReference type="PANTHER" id="PTHR31286">
    <property type="entry name" value="GLYCINE-RICH CELL WALL STRUCTURAL PROTEIN 1.8-LIKE"/>
    <property type="match status" value="1"/>
</dbReference>